<dbReference type="AlphaFoldDB" id="M4H1W2"/>
<name>M4H1W2_PLEBA</name>
<dbReference type="EMBL" id="JQ700350">
    <property type="protein sequence ID" value="AFK75450.1"/>
    <property type="molecule type" value="mRNA"/>
</dbReference>
<feature type="chain" id="PRO_5004053693" evidence="1">
    <location>
        <begin position="19"/>
        <end position="321"/>
    </location>
</feature>
<reference evidence="2" key="1">
    <citation type="submission" date="2012-02" db="EMBL/GenBank/DDBJ databases">
        <title>The genome of the ctenophore, Pleurobrachia bachei.</title>
        <authorList>
            <person name="Kohn A.B."/>
            <person name="Citarella M."/>
            <person name="Moroz L.L."/>
        </authorList>
    </citation>
    <scope>NUCLEOTIDE SEQUENCE</scope>
</reference>
<evidence type="ECO:0000313" key="2">
    <source>
        <dbReference type="EMBL" id="AFK75450.1"/>
    </source>
</evidence>
<accession>M4H1W2</accession>
<evidence type="ECO:0000256" key="1">
    <source>
        <dbReference type="SAM" id="SignalP"/>
    </source>
</evidence>
<keyword evidence="1" id="KW-0732">Signal</keyword>
<sequence>MIRLLLLTAALCGTVVLTDWTAVERNDVKIPWDLEETPLQIKTDSTLGSYDKIILKMYDKDGTSTSRLGVKFSSPIEYDISSCTSDFLDLPVQPPVEVEKIWTITKTETALIIKCNGVEVLNYLFADSSNSKCITRWGVDVVEQIRFKQNDTASDFYRSDWTAVKRDSVKIPWDLEGTSVQIKTDSILRAQGKDDIIWLVLYDKNDGYISSVRVRFTYTMQYQIQFCTAYTELPVQPPVEVDKIWIINKTETALTIKCNNVEVLNYLFTDSSDGDCVTKLVRDVEKIWFSSSLDTASDFYRADKGIIYTVPLLLYVEELLY</sequence>
<proteinExistence type="evidence at transcript level"/>
<protein>
    <submittedName>
        <fullName evidence="2">Putative secretory peptide-40</fullName>
    </submittedName>
</protein>
<organism evidence="2">
    <name type="scientific">Pleurobrachia bachei</name>
    <name type="common">Sea gooseberry</name>
    <dbReference type="NCBI Taxonomy" id="34499"/>
    <lineage>
        <taxon>Eukaryota</taxon>
        <taxon>Metazoa</taxon>
        <taxon>Ctenophora</taxon>
        <taxon>Tentaculata</taxon>
        <taxon>Cydippida</taxon>
        <taxon>Pleurobrachiidae</taxon>
        <taxon>Pleurobrachia</taxon>
    </lineage>
</organism>
<feature type="signal peptide" evidence="1">
    <location>
        <begin position="1"/>
        <end position="18"/>
    </location>
</feature>